<dbReference type="AlphaFoldDB" id="A0A554XE00"/>
<comment type="caution">
    <text evidence="2">The sequence shown here is derived from an EMBL/GenBank/DDBJ whole genome shotgun (WGS) entry which is preliminary data.</text>
</comment>
<name>A0A554XE00_9BURK</name>
<protein>
    <recommendedName>
        <fullName evidence="4">Type II secretion system protein GspC N-terminal domain-containing protein</fullName>
    </recommendedName>
</protein>
<proteinExistence type="predicted"/>
<reference evidence="2 3" key="1">
    <citation type="submission" date="2019-07" db="EMBL/GenBank/DDBJ databases">
        <title>Tepidimonas taiwanensis I1-1 draft genome.</title>
        <authorList>
            <person name="Da Costa M.S."/>
            <person name="Froufe H.J.C."/>
            <person name="Egas C."/>
            <person name="Albuquerque L."/>
        </authorList>
    </citation>
    <scope>NUCLEOTIDE SEQUENCE [LARGE SCALE GENOMIC DNA]</scope>
    <source>
        <strain evidence="2 3">I1-1</strain>
    </source>
</reference>
<dbReference type="RefSeq" id="WP_052231334.1">
    <property type="nucleotide sequence ID" value="NZ_CP083911.1"/>
</dbReference>
<evidence type="ECO:0000256" key="1">
    <source>
        <dbReference type="SAM" id="MobiDB-lite"/>
    </source>
</evidence>
<sequence>MIRWLPLTSARIAGVLLFAAALATALQWLRPTGYESAPPDAWLTWAQSADPWAILRDPRSAIRPYQPRWLPPSPILPAIPDAPAPWTTTTVGTAAMLERPLFVPNRRPPPPPPPPEAAAPPDPLQGAVLVGTMAGERPIAIVRLGDGTRRLAVGADVGGWTLNAVEPTQATFARGDETRTLALTAAPLGAPNPQAQAAAPTGAAAAPAGATQNLPPNLQEVLERTRREMEARARARAAAGLPPLR</sequence>
<organism evidence="2 3">
    <name type="scientific">Tepidimonas taiwanensis</name>
    <dbReference type="NCBI Taxonomy" id="307486"/>
    <lineage>
        <taxon>Bacteria</taxon>
        <taxon>Pseudomonadati</taxon>
        <taxon>Pseudomonadota</taxon>
        <taxon>Betaproteobacteria</taxon>
        <taxon>Burkholderiales</taxon>
        <taxon>Tepidimonas</taxon>
    </lineage>
</organism>
<feature type="region of interest" description="Disordered" evidence="1">
    <location>
        <begin position="191"/>
        <end position="213"/>
    </location>
</feature>
<accession>A0A554XE00</accession>
<dbReference type="Proteomes" id="UP000317763">
    <property type="component" value="Unassembled WGS sequence"/>
</dbReference>
<keyword evidence="3" id="KW-1185">Reference proteome</keyword>
<dbReference type="OrthoDB" id="8814414at2"/>
<feature type="region of interest" description="Disordered" evidence="1">
    <location>
        <begin position="102"/>
        <end position="124"/>
    </location>
</feature>
<evidence type="ECO:0000313" key="3">
    <source>
        <dbReference type="Proteomes" id="UP000317763"/>
    </source>
</evidence>
<evidence type="ECO:0008006" key="4">
    <source>
        <dbReference type="Google" id="ProtNLM"/>
    </source>
</evidence>
<feature type="compositionally biased region" description="Pro residues" evidence="1">
    <location>
        <begin position="106"/>
        <end position="123"/>
    </location>
</feature>
<dbReference type="STRING" id="307486.GCA_000807215_00163"/>
<evidence type="ECO:0000313" key="2">
    <source>
        <dbReference type="EMBL" id="TSE34068.1"/>
    </source>
</evidence>
<gene>
    <name evidence="2" type="ORF">Ttaiw_00128</name>
</gene>
<dbReference type="EMBL" id="VJOM01000001">
    <property type="protein sequence ID" value="TSE34068.1"/>
    <property type="molecule type" value="Genomic_DNA"/>
</dbReference>